<dbReference type="InterPro" id="IPR001138">
    <property type="entry name" value="Zn2Cys6_DnaBD"/>
</dbReference>
<keyword evidence="5" id="KW-0539">Nucleus</keyword>
<dbReference type="AlphaFoldDB" id="A0AA38W1C4"/>
<feature type="domain" description="Zn(2)-C6 fungal-type" evidence="7">
    <location>
        <begin position="18"/>
        <end position="48"/>
    </location>
</feature>
<dbReference type="InterPro" id="IPR051089">
    <property type="entry name" value="prtT"/>
</dbReference>
<dbReference type="GO" id="GO:0005634">
    <property type="term" value="C:nucleus"/>
    <property type="evidence" value="ECO:0007669"/>
    <property type="project" value="UniProtKB-SubCell"/>
</dbReference>
<sequence length="624" mass="69739">MSGIEVSAGGTPAPYGRACVNCARAKCRCIYRTADASCERCHRLKKHCEPSVTVRKRNARRQVGSRTAQLEEKLEDLVSLLRNHGTASKPAAATTTASVAATHERSPLDLWMSNTPDPSHGSPSETAAAGDSTPAAIFNSAFRPGLFNHQSTVAVPISSMIQYPWMPATQRQAEEQLALFRDRYLLCFPCIYLPPAMTSEQLREEKPFSWFTIMMMSCQTSSVQFGMGALWQKIVSQKIIIEHEKSIDLLQGMVIFLAWSHYHKKDRPYLAIFSQLALSLVYDLSLNKFPGSPSAFACFKETTFNHYLFPRPKTMEDRRTVLACWYITSQIAFTLKKMEGLRWTPHLSDCLNHLDENPECPGDRVLAGQVRSQLLIDQAGSDVQTATMPPYYHLSALTLPVETVKKQMPPELEANEVLRLQLLYSEIVVLEAGLGRTPYNPAKPDLRRYEILSRLANTVKRYFELYWPVAEAYYTAITFAIWCQVAHSLMTLYKLSTLDEPAWDRDALRRDLDLLEVCDLIIRGMDEAGARRRPEMSGMATVPPQCPADTDIFSACGRMIVSMRNAWAAELAAQQPDAADPAAADQGPADSGGFVENFNAGGLAVPVNFLDDAWLTDIFNVSWE</sequence>
<dbReference type="Gene3D" id="4.10.240.10">
    <property type="entry name" value="Zn(2)-C6 fungal-type DNA-binding domain"/>
    <property type="match status" value="1"/>
</dbReference>
<keyword evidence="3" id="KW-0238">DNA-binding</keyword>
<dbReference type="InterPro" id="IPR036864">
    <property type="entry name" value="Zn2-C6_fun-type_DNA-bd_sf"/>
</dbReference>
<dbReference type="PANTHER" id="PTHR31845">
    <property type="entry name" value="FINGER DOMAIN PROTEIN, PUTATIVE-RELATED"/>
    <property type="match status" value="1"/>
</dbReference>
<evidence type="ECO:0000256" key="3">
    <source>
        <dbReference type="ARBA" id="ARBA00023125"/>
    </source>
</evidence>
<evidence type="ECO:0000313" key="9">
    <source>
        <dbReference type="Proteomes" id="UP001174691"/>
    </source>
</evidence>
<comment type="caution">
    <text evidence="8">The sequence shown here is derived from an EMBL/GenBank/DDBJ whole genome shotgun (WGS) entry which is preliminary data.</text>
</comment>
<evidence type="ECO:0000256" key="5">
    <source>
        <dbReference type="ARBA" id="ARBA00023242"/>
    </source>
</evidence>
<evidence type="ECO:0000256" key="4">
    <source>
        <dbReference type="ARBA" id="ARBA00023163"/>
    </source>
</evidence>
<feature type="region of interest" description="Disordered" evidence="6">
    <location>
        <begin position="105"/>
        <end position="131"/>
    </location>
</feature>
<gene>
    <name evidence="8" type="ORF">NKR19_g79</name>
</gene>
<name>A0AA38W1C4_9PEZI</name>
<feature type="compositionally biased region" description="Polar residues" evidence="6">
    <location>
        <begin position="112"/>
        <end position="125"/>
    </location>
</feature>
<evidence type="ECO:0000256" key="2">
    <source>
        <dbReference type="ARBA" id="ARBA00023015"/>
    </source>
</evidence>
<reference evidence="8" key="1">
    <citation type="submission" date="2022-07" db="EMBL/GenBank/DDBJ databases">
        <title>Fungi with potential for degradation of polypropylene.</title>
        <authorList>
            <person name="Gostincar C."/>
        </authorList>
    </citation>
    <scope>NUCLEOTIDE SEQUENCE</scope>
    <source>
        <strain evidence="8">EXF-13287</strain>
    </source>
</reference>
<organism evidence="8 9">
    <name type="scientific">Coniochaeta hoffmannii</name>
    <dbReference type="NCBI Taxonomy" id="91930"/>
    <lineage>
        <taxon>Eukaryota</taxon>
        <taxon>Fungi</taxon>
        <taxon>Dikarya</taxon>
        <taxon>Ascomycota</taxon>
        <taxon>Pezizomycotina</taxon>
        <taxon>Sordariomycetes</taxon>
        <taxon>Sordariomycetidae</taxon>
        <taxon>Coniochaetales</taxon>
        <taxon>Coniochaetaceae</taxon>
        <taxon>Coniochaeta</taxon>
    </lineage>
</organism>
<dbReference type="PANTHER" id="PTHR31845:SF32">
    <property type="entry name" value="MISCELLANEOUS ZN(II)2CYS6 TRANSCRIPTION FACTOR (EUROFUNG)-RELATED"/>
    <property type="match status" value="1"/>
</dbReference>
<dbReference type="EMBL" id="JANBVN010000001">
    <property type="protein sequence ID" value="KAJ9165814.1"/>
    <property type="molecule type" value="Genomic_DNA"/>
</dbReference>
<evidence type="ECO:0000313" key="8">
    <source>
        <dbReference type="EMBL" id="KAJ9165814.1"/>
    </source>
</evidence>
<dbReference type="GO" id="GO:0000981">
    <property type="term" value="F:DNA-binding transcription factor activity, RNA polymerase II-specific"/>
    <property type="evidence" value="ECO:0007669"/>
    <property type="project" value="InterPro"/>
</dbReference>
<accession>A0AA38W1C4</accession>
<dbReference type="GO" id="GO:0000976">
    <property type="term" value="F:transcription cis-regulatory region binding"/>
    <property type="evidence" value="ECO:0007669"/>
    <property type="project" value="TreeGrafter"/>
</dbReference>
<evidence type="ECO:0000256" key="6">
    <source>
        <dbReference type="SAM" id="MobiDB-lite"/>
    </source>
</evidence>
<keyword evidence="2" id="KW-0805">Transcription regulation</keyword>
<keyword evidence="4" id="KW-0804">Transcription</keyword>
<dbReference type="GO" id="GO:0008270">
    <property type="term" value="F:zinc ion binding"/>
    <property type="evidence" value="ECO:0007669"/>
    <property type="project" value="InterPro"/>
</dbReference>
<evidence type="ECO:0000259" key="7">
    <source>
        <dbReference type="PROSITE" id="PS00463"/>
    </source>
</evidence>
<dbReference type="Proteomes" id="UP001174691">
    <property type="component" value="Unassembled WGS sequence"/>
</dbReference>
<proteinExistence type="predicted"/>
<protein>
    <submittedName>
        <fullName evidence="8">Transcriptional regulator WAR1</fullName>
    </submittedName>
</protein>
<dbReference type="PROSITE" id="PS00463">
    <property type="entry name" value="ZN2_CY6_FUNGAL_1"/>
    <property type="match status" value="1"/>
</dbReference>
<comment type="subcellular location">
    <subcellularLocation>
        <location evidence="1">Nucleus</location>
    </subcellularLocation>
</comment>
<keyword evidence="9" id="KW-1185">Reference proteome</keyword>
<evidence type="ECO:0000256" key="1">
    <source>
        <dbReference type="ARBA" id="ARBA00004123"/>
    </source>
</evidence>